<dbReference type="Proteomes" id="UP000707451">
    <property type="component" value="Unassembled WGS sequence"/>
</dbReference>
<keyword evidence="1" id="KW-0479">Metal-binding</keyword>
<dbReference type="OrthoDB" id="406634at2759"/>
<keyword evidence="2" id="KW-0408">Iron</keyword>
<dbReference type="InterPro" id="IPR038492">
    <property type="entry name" value="GBBH-like_N_sf"/>
</dbReference>
<sequence>MLKNTILPFSKNTPALLRATAMATSHRQPTNTALASSAALRSLLPAIAATTTSTPIRQVHTTSGSVSTFSSSSNLEDQFLQQQRRELATRASRPVHIHEHTFSAETIANNIDVDSDYLAPFSTPEQELLPTVQINRDSTSLIITRPLSSQPHHPNQSTPTSFTLDNVWLRDNCPCPKCVNTSTRQKLHLTEQVPKDISVSSIQVCQQGLKVTWSRGLQVLTGDEGGEEERLKAQPGHPSFYPWEMLLTR</sequence>
<comment type="caution">
    <text evidence="4">The sequence shown here is derived from an EMBL/GenBank/DDBJ whole genome shotgun (WGS) entry which is preliminary data.</text>
</comment>
<dbReference type="Gene3D" id="3.30.2020.30">
    <property type="match status" value="1"/>
</dbReference>
<keyword evidence="5" id="KW-1185">Reference proteome</keyword>
<dbReference type="Pfam" id="PF06155">
    <property type="entry name" value="GBBH-like_N"/>
    <property type="match status" value="1"/>
</dbReference>
<evidence type="ECO:0000256" key="2">
    <source>
        <dbReference type="ARBA" id="ARBA00023004"/>
    </source>
</evidence>
<evidence type="ECO:0000259" key="3">
    <source>
        <dbReference type="Pfam" id="PF06155"/>
    </source>
</evidence>
<evidence type="ECO:0000313" key="4">
    <source>
        <dbReference type="EMBL" id="KAG9072098.1"/>
    </source>
</evidence>
<dbReference type="InterPro" id="IPR010376">
    <property type="entry name" value="GBBH-like_N"/>
</dbReference>
<name>A0A9P8BY67_9FUNG</name>
<protein>
    <recommendedName>
        <fullName evidence="3">Gamma-butyrobetaine hydroxylase-like N-terminal domain-containing protein</fullName>
    </recommendedName>
</protein>
<evidence type="ECO:0000313" key="5">
    <source>
        <dbReference type="Proteomes" id="UP000707451"/>
    </source>
</evidence>
<feature type="domain" description="Gamma-butyrobetaine hydroxylase-like N-terminal" evidence="3">
    <location>
        <begin position="160"/>
        <end position="216"/>
    </location>
</feature>
<accession>A0A9P8BY67</accession>
<dbReference type="EMBL" id="JAHRHY010000002">
    <property type="protein sequence ID" value="KAG9072098.1"/>
    <property type="molecule type" value="Genomic_DNA"/>
</dbReference>
<reference evidence="4" key="1">
    <citation type="submission" date="2021-06" db="EMBL/GenBank/DDBJ databases">
        <title>Genome Sequence of Mortierella hyaline Strain SCG-10, a Cold-Adapted, Nitrate-Reducing Fungus Isolated from Soil in Minnesota, USA.</title>
        <authorList>
            <person name="Aldossari N."/>
        </authorList>
    </citation>
    <scope>NUCLEOTIDE SEQUENCE</scope>
    <source>
        <strain evidence="4">SCG-10</strain>
    </source>
</reference>
<dbReference type="AlphaFoldDB" id="A0A9P8BY67"/>
<proteinExistence type="predicted"/>
<organism evidence="4 5">
    <name type="scientific">Linnemannia hyalina</name>
    <dbReference type="NCBI Taxonomy" id="64524"/>
    <lineage>
        <taxon>Eukaryota</taxon>
        <taxon>Fungi</taxon>
        <taxon>Fungi incertae sedis</taxon>
        <taxon>Mucoromycota</taxon>
        <taxon>Mortierellomycotina</taxon>
        <taxon>Mortierellomycetes</taxon>
        <taxon>Mortierellales</taxon>
        <taxon>Mortierellaceae</taxon>
        <taxon>Linnemannia</taxon>
    </lineage>
</organism>
<evidence type="ECO:0000256" key="1">
    <source>
        <dbReference type="ARBA" id="ARBA00022723"/>
    </source>
</evidence>
<gene>
    <name evidence="4" type="ORF">KI688_006322</name>
</gene>
<dbReference type="GO" id="GO:0046872">
    <property type="term" value="F:metal ion binding"/>
    <property type="evidence" value="ECO:0007669"/>
    <property type="project" value="UniProtKB-KW"/>
</dbReference>